<protein>
    <submittedName>
        <fullName evidence="1">Uncharacterized protein</fullName>
    </submittedName>
</protein>
<comment type="caution">
    <text evidence="1">The sequence shown here is derived from an EMBL/GenBank/DDBJ whole genome shotgun (WGS) entry which is preliminary data.</text>
</comment>
<name>A0A9X2ZIW2_9FLAO</name>
<reference evidence="1" key="1">
    <citation type="submission" date="2022-10" db="EMBL/GenBank/DDBJ databases">
        <title>Two novel species of Flavobacterium.</title>
        <authorList>
            <person name="Liu Q."/>
            <person name="Xin Y.-H."/>
        </authorList>
    </citation>
    <scope>NUCLEOTIDE SEQUENCE</scope>
    <source>
        <strain evidence="1">LS1R49</strain>
    </source>
</reference>
<dbReference type="EMBL" id="JAOZEW010000020">
    <property type="protein sequence ID" value="MCV9929496.1"/>
    <property type="molecule type" value="Genomic_DNA"/>
</dbReference>
<sequence>MKSRIKLFQFTELLQATLLKLVNDKENDCIRVSVYGYTKQLDHIEFSYDIEFLDEEARDLTFDEITSDLMFEDIKKIISSSNIPIRI</sequence>
<proteinExistence type="predicted"/>
<gene>
    <name evidence="1" type="ORF">OIU83_17680</name>
</gene>
<organism evidence="1 2">
    <name type="scientific">Flavobacterium shii</name>
    <dbReference type="NCBI Taxonomy" id="2987687"/>
    <lineage>
        <taxon>Bacteria</taxon>
        <taxon>Pseudomonadati</taxon>
        <taxon>Bacteroidota</taxon>
        <taxon>Flavobacteriia</taxon>
        <taxon>Flavobacteriales</taxon>
        <taxon>Flavobacteriaceae</taxon>
        <taxon>Flavobacterium</taxon>
    </lineage>
</organism>
<dbReference type="AlphaFoldDB" id="A0A9X2ZIW2"/>
<evidence type="ECO:0000313" key="2">
    <source>
        <dbReference type="Proteomes" id="UP001151079"/>
    </source>
</evidence>
<dbReference type="Proteomes" id="UP001151079">
    <property type="component" value="Unassembled WGS sequence"/>
</dbReference>
<dbReference type="RefSeq" id="WP_264207582.1">
    <property type="nucleotide sequence ID" value="NZ_JAOZEW010000020.1"/>
</dbReference>
<keyword evidence="2" id="KW-1185">Reference proteome</keyword>
<accession>A0A9X2ZIW2</accession>
<evidence type="ECO:0000313" key="1">
    <source>
        <dbReference type="EMBL" id="MCV9929496.1"/>
    </source>
</evidence>